<dbReference type="Proteomes" id="UP000054937">
    <property type="component" value="Unassembled WGS sequence"/>
</dbReference>
<proteinExistence type="predicted"/>
<name>A0A0V0QXI7_PSEPJ</name>
<keyword evidence="3" id="KW-1185">Reference proteome</keyword>
<dbReference type="InParanoid" id="A0A0V0QXI7"/>
<feature type="region of interest" description="Disordered" evidence="1">
    <location>
        <begin position="1"/>
        <end position="52"/>
    </location>
</feature>
<gene>
    <name evidence="2" type="ORF">PPERSA_11510</name>
</gene>
<sequence length="228" mass="26361">MGNLSCTSKSKKHPSTHQNNTHNNENFHQKKQKQPQKYTTTPATTHQPSPEIKKLRSSSLSQFKLVSNANLPTKENSISSIANQNSEQLIFELTQTFSKYSGVCMLLGSFSHLSRDLKIKISKFMMYETQVKNQLKRIGFSNENSQFKYVNKEIQDSAKINKQMLDESAIHLEQILLNNLDVVQNIIQFLIVNKEFEQNFPILIYNIQDLGDDLSFLQENYYKHLSLK</sequence>
<comment type="caution">
    <text evidence="2">The sequence shown here is derived from an EMBL/GenBank/DDBJ whole genome shotgun (WGS) entry which is preliminary data.</text>
</comment>
<feature type="compositionally biased region" description="Polar residues" evidence="1">
    <location>
        <begin position="16"/>
        <end position="26"/>
    </location>
</feature>
<protein>
    <submittedName>
        <fullName evidence="2">Uncharacterized protein</fullName>
    </submittedName>
</protein>
<dbReference type="EMBL" id="LDAU01000091">
    <property type="protein sequence ID" value="KRX06865.1"/>
    <property type="molecule type" value="Genomic_DNA"/>
</dbReference>
<evidence type="ECO:0000313" key="3">
    <source>
        <dbReference type="Proteomes" id="UP000054937"/>
    </source>
</evidence>
<reference evidence="2 3" key="1">
    <citation type="journal article" date="2015" name="Sci. Rep.">
        <title>Genome of the facultative scuticociliatosis pathogen Pseudocohnilembus persalinus provides insight into its virulence through horizontal gene transfer.</title>
        <authorList>
            <person name="Xiong J."/>
            <person name="Wang G."/>
            <person name="Cheng J."/>
            <person name="Tian M."/>
            <person name="Pan X."/>
            <person name="Warren A."/>
            <person name="Jiang C."/>
            <person name="Yuan D."/>
            <person name="Miao W."/>
        </authorList>
    </citation>
    <scope>NUCLEOTIDE SEQUENCE [LARGE SCALE GENOMIC DNA]</scope>
    <source>
        <strain evidence="2">36N120E</strain>
    </source>
</reference>
<evidence type="ECO:0000313" key="2">
    <source>
        <dbReference type="EMBL" id="KRX06865.1"/>
    </source>
</evidence>
<dbReference type="AlphaFoldDB" id="A0A0V0QXI7"/>
<accession>A0A0V0QXI7</accession>
<feature type="compositionally biased region" description="Low complexity" evidence="1">
    <location>
        <begin position="35"/>
        <end position="50"/>
    </location>
</feature>
<organism evidence="2 3">
    <name type="scientific">Pseudocohnilembus persalinus</name>
    <name type="common">Ciliate</name>
    <dbReference type="NCBI Taxonomy" id="266149"/>
    <lineage>
        <taxon>Eukaryota</taxon>
        <taxon>Sar</taxon>
        <taxon>Alveolata</taxon>
        <taxon>Ciliophora</taxon>
        <taxon>Intramacronucleata</taxon>
        <taxon>Oligohymenophorea</taxon>
        <taxon>Scuticociliatia</taxon>
        <taxon>Philasterida</taxon>
        <taxon>Pseudocohnilembidae</taxon>
        <taxon>Pseudocohnilembus</taxon>
    </lineage>
</organism>
<evidence type="ECO:0000256" key="1">
    <source>
        <dbReference type="SAM" id="MobiDB-lite"/>
    </source>
</evidence>